<keyword evidence="5" id="KW-0862">Zinc</keyword>
<evidence type="ECO:0000256" key="7">
    <source>
        <dbReference type="PROSITE-ProRule" id="PRU00339"/>
    </source>
</evidence>
<feature type="coiled-coil region" evidence="8">
    <location>
        <begin position="1990"/>
        <end position="2031"/>
    </location>
</feature>
<keyword evidence="4 7" id="KW-0802">TPR repeat</keyword>
<feature type="domain" description="MYND-type" evidence="9">
    <location>
        <begin position="1454"/>
        <end position="1495"/>
    </location>
</feature>
<evidence type="ECO:0000256" key="4">
    <source>
        <dbReference type="ARBA" id="ARBA00022803"/>
    </source>
</evidence>
<dbReference type="SMART" id="SM00028">
    <property type="entry name" value="TPR"/>
    <property type="match status" value="4"/>
</dbReference>
<dbReference type="InterPro" id="IPR019734">
    <property type="entry name" value="TPR_rpt"/>
</dbReference>
<dbReference type="InterPro" id="IPR006626">
    <property type="entry name" value="PbH1"/>
</dbReference>
<dbReference type="InterPro" id="IPR051966">
    <property type="entry name" value="RPAP3"/>
</dbReference>
<dbReference type="EMBL" id="LSMT01001325">
    <property type="protein sequence ID" value="PFX12510.1"/>
    <property type="molecule type" value="Genomic_DNA"/>
</dbReference>
<evidence type="ECO:0000256" key="5">
    <source>
        <dbReference type="ARBA" id="ARBA00022833"/>
    </source>
</evidence>
<dbReference type="Pfam" id="PF13229">
    <property type="entry name" value="Beta_helix"/>
    <property type="match status" value="2"/>
</dbReference>
<name>A0A2B4R7P7_STYPI</name>
<dbReference type="Gene3D" id="2.160.20.10">
    <property type="entry name" value="Single-stranded right-handed beta-helix, Pectin lyase-like"/>
    <property type="match status" value="2"/>
</dbReference>
<dbReference type="SUPFAM" id="SSF57997">
    <property type="entry name" value="Tropomyosin"/>
    <property type="match status" value="1"/>
</dbReference>
<dbReference type="PROSITE" id="PS50865">
    <property type="entry name" value="ZF_MYND_2"/>
    <property type="match status" value="2"/>
</dbReference>
<dbReference type="Gene3D" id="3.40.50.300">
    <property type="entry name" value="P-loop containing nucleotide triphosphate hydrolases"/>
    <property type="match status" value="2"/>
</dbReference>
<dbReference type="Gene3D" id="6.10.140.2220">
    <property type="match status" value="2"/>
</dbReference>
<dbReference type="InterPro" id="IPR006633">
    <property type="entry name" value="Carb-bd_sugar_hydrolysis-dom"/>
</dbReference>
<gene>
    <name evidence="10" type="primary">SGTA</name>
    <name evidence="10" type="ORF">AWC38_SpisGene23521</name>
</gene>
<keyword evidence="2" id="KW-0677">Repeat</keyword>
<keyword evidence="1" id="KW-0479">Metal-binding</keyword>
<dbReference type="GO" id="GO:0008270">
    <property type="term" value="F:zinc ion binding"/>
    <property type="evidence" value="ECO:0007669"/>
    <property type="project" value="UniProtKB-KW"/>
</dbReference>
<keyword evidence="11" id="KW-1185">Reference proteome</keyword>
<dbReference type="InterPro" id="IPR011990">
    <property type="entry name" value="TPR-like_helical_dom_sf"/>
</dbReference>
<proteinExistence type="predicted"/>
<dbReference type="SUPFAM" id="SSF51126">
    <property type="entry name" value="Pectin lyase-like"/>
    <property type="match status" value="2"/>
</dbReference>
<dbReference type="SUPFAM" id="SSF144232">
    <property type="entry name" value="HIT/MYND zinc finger-like"/>
    <property type="match status" value="2"/>
</dbReference>
<accession>A0A2B4R7P7</accession>
<dbReference type="Pfam" id="PF00931">
    <property type="entry name" value="NB-ARC"/>
    <property type="match status" value="2"/>
</dbReference>
<comment type="caution">
    <text evidence="10">The sequence shown here is derived from an EMBL/GenBank/DDBJ whole genome shotgun (WGS) entry which is preliminary data.</text>
</comment>
<dbReference type="InterPro" id="IPR002893">
    <property type="entry name" value="Znf_MYND"/>
</dbReference>
<evidence type="ECO:0000256" key="2">
    <source>
        <dbReference type="ARBA" id="ARBA00022737"/>
    </source>
</evidence>
<keyword evidence="8" id="KW-0175">Coiled coil</keyword>
<keyword evidence="3 6" id="KW-0863">Zinc-finger</keyword>
<dbReference type="OrthoDB" id="2335338at2759"/>
<evidence type="ECO:0000313" key="10">
    <source>
        <dbReference type="EMBL" id="PFX12510.1"/>
    </source>
</evidence>
<dbReference type="GO" id="GO:0043531">
    <property type="term" value="F:ADP binding"/>
    <property type="evidence" value="ECO:0007669"/>
    <property type="project" value="InterPro"/>
</dbReference>
<dbReference type="InterPro" id="IPR027417">
    <property type="entry name" value="P-loop_NTPase"/>
</dbReference>
<dbReference type="PANTHER" id="PTHR46423">
    <property type="entry name" value="RNA POLYMERASE II-ASSOCIATED PROTEIN 3"/>
    <property type="match status" value="1"/>
</dbReference>
<sequence length="3226" mass="363135">MATGTSKTPILFIPTTLPGPPATPTVLTSPSPAAGPVSSFDLDDKQKRWVVIGITLNRVLLPVLRDCVGKELAKHYTSLKSTSGIHTQVYSKHVKKDGSFDLNYGSINNNWRRLKRKVHLYDYKVTSAEDLAKLYLEPHMAKFTGFDNTCDLSALLGMLANSSVFHPRIQTNAKDVRSKVRNEWGHCNFDHWNEPDFNYSFQLMETLIRSLGLPVADEIKVRDELQDWETKGLKLCMGCPVDKDLMRFVSIEVNNIAQNLEALKKSNVDEAKRIGEALEDAIDEITKFDKRIADIESRLEEEHRVQSEKNKTFSSVIENISNNISTIEKRQDTNEQNISFLEERHDELESAVTFLKDGQGALTSKVEVLELGQTQLDSRLKKLEEGSAIATVDAKILQLPSRNHCFCGRESELQRIAAQLKNIVRGCSESAICGLGGVGKTSLAVEFLWRQTDKEEYPGGIFWISGENNNLFQLSVSEMARQVGTFDDKDFSNSLSRTLDWLRRREQLWCLVVDNLDELEMSMDMRKLLTGHWKQAARGHIIITTRREAKEIGEETGIEESSCIELKCLSEGEGIQFLRIRSGKGGEDDDIREIVRELGGLPLALDQAAAHIRSLSLRQPIKEYLKKYRKQNLVLLKKKKARNLVENTSPERLAVHTTWLLNFDHISRISVEMDLGETPTLVMQISAYLGPDDIPYALLNQGLFEVGNVGAERDLWDVAEIVSLLTKFSLFQRYGTNSFGVHRLVQEVVRTEVEKEKTELRVLCCAVRVLHRAFAGTRSPAEVCESFSESAVFSIENPPSLQLWGRLASHTTYLQEHIRSFAERNERDVESVQVLLNTEETVRILNEAGIFFSVSQQKVKAQAMQEMKLELLVHLENSITGKNAELPSYFIDVPLKDKDYKVISCCMRQSAEGEVVAEEAPSQNSAEEEANRLKGEGNIAFKNSKFKEASDLYSRAIDLWSGDYRLFCNRALCHLKLGQPNNALDDCEKCLSLKPFYSKALQRKAWALQELVTRGRNELKAQAQVALALAVHFDSNLRRDKTFGKMFPNVSEVRPLEISSDTQLNVMILMQQGNSTFLLHEREYNIPYLIFHTDCQVVGLGPKTFVTCRNYCCVVKGAKVYFENIVLPKGSSPLLCEGKEGAVHLNHCEISAGWPGCEDFPECNGGSGCIWASLGVPACDRNGMFGAPRASGVVGLPGIQIAKGSFALIENCIIHDCGGGGALVDGEGSRMVVRKCEVYKNHQSGIEARNGAELVASKNRIFDNGYHGVLIGPKAGECYIDGNKIFENTREGILTLLNETKIVVQNNDIHHNRPFGISVDSNSQLVVVKNKIFENGFWGIVAKTRTSAHIAENVISGNKCGGIFIGVNFSGRIHLKSNVVRDHGGPWLEYVDMKGSLSVASRGSYNPSSPFYVPPGEKNEIYSSPPILDGNREFNNEEGMYHPREVAERLYSGCTYCRRTRDKVEHFLKCLGCHIASYCSKECQRNHRRKHKLLCVALKSRYSVEVDRIPMQLPHTQLIRIYGANLIGIEEGPKPEPNKAFIVKIQTMDINSHPLQLMALYDKSVSVECYIQSPAIFNVISDCGALGALNKSTSKKCYFWAKFTEREGKLTIFLDHLAPFQECDFIADKVKQYEAVQEARALIYKDKEKYCTHFHNLGPWSHFDFLITMATGPRKIITTMPTSPPGPSIPPIVLTAPSGPASSFDLNDKQKRWVVIGITLNRLLLPVVRDFAGKELSNHYTSLKSSSGVDTQVYSTRMKKDGLFDLNYGSINNNWGRFRRKEHLYDFKVLSAEDLAKLYLEPHLAKFTGFDSTCDLSAVLGMLANSSVFKTPTNIQNNAKDVRSKVRNEWGHCNFDHWTDLDFNHCFQLMETLIRSLGLPTPSEKQLLGDLQDWHTRGLQLCMGCPVDKDLMKLVSLEVTNLSQNLEGIKKSNAEEADKISEALKDVKHEINIFDRRITELETRAEKELRAQLEKNEVFSEAIGDISNSVTKVEKRQDTTEQKVSQLEERHNQLESTVETLDCRLKKLEQAICGLGGVGKTSLAVEFLWRQKDNKEYPGGIFWISGENNNLFQLSVSEMARQVGTFDDEDFSNSLLRTLDWLRVRKQLWCLVVDNLDELEMSMDMRKLLTGHWKQAARGHIIITTRREAKEIGEETGIKESSCIELKCLTEKEGVQFLRIRSEITGEDDDFRKLFQELGGLPLALDQAAAYLRCVPNSTVKEYMIKFKEKRLLLLEKKEARLLVEYTPRERLAVKTTWLLNFDHIRRISEEDDLGEIPVLVMHISAYLGPEDIPFEVINEELNKVENAEAAGDGWDSGGIVSLLTRFSLFQRCGTKSFSVHRLVQEVIRSEIAKDKAEFRVLSCAVCALYRALVDTRSPVEVCKSFSGDAVFSVDSPPSLHLWGRLASHATYLQEHLRSYSKKHENDAERVQSSLLCTGETVRILNEAGIFFSASHEKVKAQELQEIKLELLVHLEKSNPGDNFNLPNYFIDVPLKEREYKVISCCMRRPEEEAVAEEDSSRKKMEEKANQLREEGNVAAKRKAFKEALGFYTSAINLPSSDSRLYCNRALCHLKLGQPRNALDDCQKCLSLDPYYSKALQRKAWALRELVASGQNELKGQEKAALAMALNFDPSLRHDKLFCKTFLDFEDARVREITNATQLAFALATAEKNETLLLQEGKYHLPCFVVTCDVQIVGLGTISTSLICTNRCEVISSSCYFENISFPKGNSAFLCRGTKGAIHVNRCKMSGGQASCKDFPECNGGPGCIARSKGRDACDRTYKFGEDVVSEFAGRPGIQIIEQSVALIENCIIRDCGGGGVLVEDTGSQLSIRRCEVYNNHQSGLEARGGGTIYASENRIFSNGFHGILIGPKAEDCFIDDNKIFENAREGILATGNQDKVVLQGNDIHHNRPFGISLDDNSEILIRNNKIFENGFWAILAKSRTSVHIEGNVIAANKCGGIFMGINYSGKVVIKSNTFRDNYGPWLEYQDKVESLNSYRKLWQNPKVAEYCGIPRGEGEFHSNPPILIGNVEDNNKEGEHHPREVTQRPQSGCTFCRRSEDEACHLMKCPSCQIALYCSEECQRKHRPKHKVLCFSLRSRYSLTVKIIPYQVLPGKVQEREFGSHLIGIGEGPKLNRKSCDRFIIKIQTKNLNSHPLQLLTVYDKSLTIDGNIESPEIFNIIMECGVLGGLHKFTSKKVFFWAMFADGGEKITVFLNQFAPFQQW</sequence>
<reference evidence="11" key="1">
    <citation type="journal article" date="2017" name="bioRxiv">
        <title>Comparative analysis of the genomes of Stylophora pistillata and Acropora digitifera provides evidence for extensive differences between species of corals.</title>
        <authorList>
            <person name="Voolstra C.R."/>
            <person name="Li Y."/>
            <person name="Liew Y.J."/>
            <person name="Baumgarten S."/>
            <person name="Zoccola D."/>
            <person name="Flot J.-F."/>
            <person name="Tambutte S."/>
            <person name="Allemand D."/>
            <person name="Aranda M."/>
        </authorList>
    </citation>
    <scope>NUCLEOTIDE SEQUENCE [LARGE SCALE GENOMIC DNA]</scope>
</reference>
<dbReference type="SMART" id="SM00722">
    <property type="entry name" value="CASH"/>
    <property type="match status" value="2"/>
</dbReference>
<dbReference type="InterPro" id="IPR039448">
    <property type="entry name" value="Beta_helix"/>
</dbReference>
<dbReference type="Pfam" id="PF00515">
    <property type="entry name" value="TPR_1"/>
    <property type="match status" value="2"/>
</dbReference>
<evidence type="ECO:0000256" key="8">
    <source>
        <dbReference type="SAM" id="Coils"/>
    </source>
</evidence>
<dbReference type="SMART" id="SM00710">
    <property type="entry name" value="PbH1"/>
    <property type="match status" value="14"/>
</dbReference>
<evidence type="ECO:0000313" key="11">
    <source>
        <dbReference type="Proteomes" id="UP000225706"/>
    </source>
</evidence>
<dbReference type="GO" id="GO:0101031">
    <property type="term" value="C:protein folding chaperone complex"/>
    <property type="evidence" value="ECO:0007669"/>
    <property type="project" value="TreeGrafter"/>
</dbReference>
<dbReference type="SUPFAM" id="SSF48452">
    <property type="entry name" value="TPR-like"/>
    <property type="match status" value="2"/>
</dbReference>
<organism evidence="10 11">
    <name type="scientific">Stylophora pistillata</name>
    <name type="common">Smooth cauliflower coral</name>
    <dbReference type="NCBI Taxonomy" id="50429"/>
    <lineage>
        <taxon>Eukaryota</taxon>
        <taxon>Metazoa</taxon>
        <taxon>Cnidaria</taxon>
        <taxon>Anthozoa</taxon>
        <taxon>Hexacorallia</taxon>
        <taxon>Scleractinia</taxon>
        <taxon>Astrocoeniina</taxon>
        <taxon>Pocilloporidae</taxon>
        <taxon>Stylophora</taxon>
    </lineage>
</organism>
<evidence type="ECO:0000256" key="6">
    <source>
        <dbReference type="PROSITE-ProRule" id="PRU00134"/>
    </source>
</evidence>
<protein>
    <submittedName>
        <fullName evidence="10">Small glutamine-rich tetratricopeptide repeat-containing protein alpha</fullName>
    </submittedName>
</protein>
<evidence type="ECO:0000259" key="9">
    <source>
        <dbReference type="PROSITE" id="PS50865"/>
    </source>
</evidence>
<feature type="domain" description="MYND-type" evidence="9">
    <location>
        <begin position="3054"/>
        <end position="3095"/>
    </location>
</feature>
<dbReference type="STRING" id="50429.A0A2B4R7P7"/>
<feature type="coiled-coil region" evidence="8">
    <location>
        <begin position="2515"/>
        <end position="2542"/>
    </location>
</feature>
<evidence type="ECO:0000256" key="3">
    <source>
        <dbReference type="ARBA" id="ARBA00022771"/>
    </source>
</evidence>
<dbReference type="PROSITE" id="PS01360">
    <property type="entry name" value="ZF_MYND_1"/>
    <property type="match status" value="2"/>
</dbReference>
<dbReference type="SUPFAM" id="SSF52540">
    <property type="entry name" value="P-loop containing nucleoside triphosphate hydrolases"/>
    <property type="match status" value="2"/>
</dbReference>
<dbReference type="Gene3D" id="1.25.40.10">
    <property type="entry name" value="Tetratricopeptide repeat domain"/>
    <property type="match status" value="2"/>
</dbReference>
<dbReference type="PROSITE" id="PS50005">
    <property type="entry name" value="TPR"/>
    <property type="match status" value="1"/>
</dbReference>
<dbReference type="InterPro" id="IPR012334">
    <property type="entry name" value="Pectin_lyas_fold"/>
</dbReference>
<dbReference type="Proteomes" id="UP000225706">
    <property type="component" value="Unassembled WGS sequence"/>
</dbReference>
<dbReference type="InterPro" id="IPR011050">
    <property type="entry name" value="Pectin_lyase_fold/virulence"/>
</dbReference>
<dbReference type="InterPro" id="IPR002182">
    <property type="entry name" value="NB-ARC"/>
</dbReference>
<dbReference type="Pfam" id="PF01753">
    <property type="entry name" value="zf-MYND"/>
    <property type="match status" value="2"/>
</dbReference>
<feature type="repeat" description="TPR" evidence="7">
    <location>
        <begin position="2563"/>
        <end position="2596"/>
    </location>
</feature>
<evidence type="ECO:0000256" key="1">
    <source>
        <dbReference type="ARBA" id="ARBA00022723"/>
    </source>
</evidence>
<dbReference type="PANTHER" id="PTHR46423:SF1">
    <property type="entry name" value="RNA POLYMERASE II-ASSOCIATED PROTEIN 3"/>
    <property type="match status" value="1"/>
</dbReference>